<protein>
    <submittedName>
        <fullName evidence="2">Uncharacterized protein</fullName>
    </submittedName>
</protein>
<comment type="caution">
    <text evidence="2">The sequence shown here is derived from an EMBL/GenBank/DDBJ whole genome shotgun (WGS) entry which is preliminary data.</text>
</comment>
<keyword evidence="1" id="KW-1133">Transmembrane helix</keyword>
<evidence type="ECO:0000256" key="1">
    <source>
        <dbReference type="SAM" id="Phobius"/>
    </source>
</evidence>
<name>A0A1Q5P8R3_9BACT</name>
<keyword evidence="3" id="KW-1185">Reference proteome</keyword>
<evidence type="ECO:0000313" key="3">
    <source>
        <dbReference type="Proteomes" id="UP000186551"/>
    </source>
</evidence>
<gene>
    <name evidence="2" type="ORF">A3841_05690</name>
</gene>
<dbReference type="Proteomes" id="UP000186551">
    <property type="component" value="Unassembled WGS sequence"/>
</dbReference>
<dbReference type="EMBL" id="LVWA01000012">
    <property type="protein sequence ID" value="OKL38635.1"/>
    <property type="molecule type" value="Genomic_DNA"/>
</dbReference>
<accession>A0A1Q5P8R3</accession>
<dbReference type="AlphaFoldDB" id="A0A1Q5P8R3"/>
<organism evidence="2 3">
    <name type="scientific">Pontibacter flavimaris</name>
    <dbReference type="NCBI Taxonomy" id="1797110"/>
    <lineage>
        <taxon>Bacteria</taxon>
        <taxon>Pseudomonadati</taxon>
        <taxon>Bacteroidota</taxon>
        <taxon>Cytophagia</taxon>
        <taxon>Cytophagales</taxon>
        <taxon>Hymenobacteraceae</taxon>
        <taxon>Pontibacter</taxon>
    </lineage>
</organism>
<dbReference type="STRING" id="1797110.A3841_05690"/>
<feature type="transmembrane region" description="Helical" evidence="1">
    <location>
        <begin position="15"/>
        <end position="35"/>
    </location>
</feature>
<keyword evidence="1" id="KW-0472">Membrane</keyword>
<proteinExistence type="predicted"/>
<keyword evidence="1" id="KW-0812">Transmembrane</keyword>
<evidence type="ECO:0000313" key="2">
    <source>
        <dbReference type="EMBL" id="OKL38635.1"/>
    </source>
</evidence>
<sequence length="151" mass="17398">MLLGIVFYLLWPDSWYSIPFLVFGAGLMYFQQFYLDSGKQKLYGYLGRYLTIEREGLRINGAFYPFYEVMDLTVNVLDHDGEERISAYAVSVQAGVDNSLAFTFKGQNFKFPFHLSSKHHQAELWDALNTLHIINGTEVKAFYKGKTAKLN</sequence>
<reference evidence="2 3" key="1">
    <citation type="submission" date="2016-03" db="EMBL/GenBank/DDBJ databases">
        <title>Genome sequence of Pontibacter sp. nov., of the family cytophagaceae, isolated from marine sediment of the Yellow Sea, China.</title>
        <authorList>
            <person name="Zhang G."/>
            <person name="Zhang R."/>
        </authorList>
    </citation>
    <scope>NUCLEOTIDE SEQUENCE [LARGE SCALE GENOMIC DNA]</scope>
    <source>
        <strain evidence="2 3">S10-8</strain>
    </source>
</reference>